<dbReference type="AlphaFoldDB" id="A0A1I0UEI2"/>
<protein>
    <submittedName>
        <fullName evidence="2">Putative DNA-binding domain-containing protein</fullName>
    </submittedName>
</protein>
<sequence>MRPSLVPFDALRWVPTTEAELQSAANNGTLEESHYLDLKQELKPGQSGNKDLAKDIAAFSIDGGVIVFGVAENEGASPSLHAIDTAGLSERVEQIARTRVDAQVQVTSTVIESTAVPGRGYLVVRIPQSPRPPHMADGRYYARGDKTNIVLSDPDVVRLHERSSAAQSDLLAEVDAVRTDLDVPAGVPMLIVLGEPVGAAPDLLTQMASDEFYNQQVNTLLQAADDRESIAGVPPSFRGSYSFVRRPNGVAVTTGMRDGQRFTGDGGAAEIVFEESGRVVLASERPVDLSRPRSEVADEPRYLMDELILGQTRLAINLAAGVSDQFGFTGTWRFAVVIDGLRGAYSIASAWPTYATRRGSGGYDRYTKNDYRRTTAAPGDELRTAPGSVVARLVGSLLRSVGSYTDFVHLLQPEDGAS</sequence>
<dbReference type="InterPro" id="IPR038461">
    <property type="entry name" value="Schlafen_AlbA_2_dom_sf"/>
</dbReference>
<keyword evidence="2" id="KW-0238">DNA-binding</keyword>
<dbReference type="Pfam" id="PF04326">
    <property type="entry name" value="SLFN_AlbA_2"/>
    <property type="match status" value="1"/>
</dbReference>
<organism evidence="2 3">
    <name type="scientific">Rhodococcoides kroppenstedtii</name>
    <dbReference type="NCBI Taxonomy" id="293050"/>
    <lineage>
        <taxon>Bacteria</taxon>
        <taxon>Bacillati</taxon>
        <taxon>Actinomycetota</taxon>
        <taxon>Actinomycetes</taxon>
        <taxon>Mycobacteriales</taxon>
        <taxon>Nocardiaceae</taxon>
        <taxon>Rhodococcoides</taxon>
    </lineage>
</organism>
<dbReference type="EMBL" id="FOJN01000023">
    <property type="protein sequence ID" value="SFA62468.1"/>
    <property type="molecule type" value="Genomic_DNA"/>
</dbReference>
<reference evidence="2 3" key="1">
    <citation type="submission" date="2016-10" db="EMBL/GenBank/DDBJ databases">
        <authorList>
            <person name="de Groot N.N."/>
        </authorList>
    </citation>
    <scope>NUCLEOTIDE SEQUENCE [LARGE SCALE GENOMIC DNA]</scope>
    <source>
        <strain evidence="2 3">DSM 44908</strain>
    </source>
</reference>
<gene>
    <name evidence="2" type="ORF">SAMN05444374_1232</name>
</gene>
<dbReference type="Proteomes" id="UP000182054">
    <property type="component" value="Unassembled WGS sequence"/>
</dbReference>
<dbReference type="InterPro" id="IPR007421">
    <property type="entry name" value="Schlafen_AlbA_2_dom"/>
</dbReference>
<dbReference type="GO" id="GO:0003677">
    <property type="term" value="F:DNA binding"/>
    <property type="evidence" value="ECO:0007669"/>
    <property type="project" value="UniProtKB-KW"/>
</dbReference>
<dbReference type="Gene3D" id="3.30.950.30">
    <property type="entry name" value="Schlafen, AAA domain"/>
    <property type="match status" value="1"/>
</dbReference>
<feature type="domain" description="Schlafen AlbA-2" evidence="1">
    <location>
        <begin position="32"/>
        <end position="148"/>
    </location>
</feature>
<evidence type="ECO:0000313" key="3">
    <source>
        <dbReference type="Proteomes" id="UP000182054"/>
    </source>
</evidence>
<accession>A0A1I0UEI2</accession>
<name>A0A1I0UEI2_9NOCA</name>
<evidence type="ECO:0000259" key="1">
    <source>
        <dbReference type="Pfam" id="PF04326"/>
    </source>
</evidence>
<proteinExistence type="predicted"/>
<evidence type="ECO:0000313" key="2">
    <source>
        <dbReference type="EMBL" id="SFA62468.1"/>
    </source>
</evidence>